<dbReference type="Proteomes" id="UP000242699">
    <property type="component" value="Unassembled WGS sequence"/>
</dbReference>
<dbReference type="PANTHER" id="PTHR43798">
    <property type="entry name" value="MONOACYLGLYCEROL LIPASE"/>
    <property type="match status" value="1"/>
</dbReference>
<protein>
    <recommendedName>
        <fullName evidence="1">AB hydrolase-1 domain-containing protein</fullName>
    </recommendedName>
</protein>
<dbReference type="Pfam" id="PF12697">
    <property type="entry name" value="Abhydrolase_6"/>
    <property type="match status" value="1"/>
</dbReference>
<dbReference type="GO" id="GO:0016020">
    <property type="term" value="C:membrane"/>
    <property type="evidence" value="ECO:0007669"/>
    <property type="project" value="TreeGrafter"/>
</dbReference>
<dbReference type="InterPro" id="IPR050266">
    <property type="entry name" value="AB_hydrolase_sf"/>
</dbReference>
<dbReference type="PANTHER" id="PTHR43798:SF33">
    <property type="entry name" value="HYDROLASE, PUTATIVE (AFU_ORTHOLOGUE AFUA_2G14860)-RELATED"/>
    <property type="match status" value="1"/>
</dbReference>
<evidence type="ECO:0000259" key="1">
    <source>
        <dbReference type="Pfam" id="PF12697"/>
    </source>
</evidence>
<dbReference type="InterPro" id="IPR000073">
    <property type="entry name" value="AB_hydrolase_1"/>
</dbReference>
<evidence type="ECO:0000313" key="2">
    <source>
        <dbReference type="EMBL" id="PSR27793.1"/>
    </source>
</evidence>
<dbReference type="PRINTS" id="PR00111">
    <property type="entry name" value="ABHYDROLASE"/>
</dbReference>
<organism evidence="2 3">
    <name type="scientific">Sulfobacillus benefaciens</name>
    <dbReference type="NCBI Taxonomy" id="453960"/>
    <lineage>
        <taxon>Bacteria</taxon>
        <taxon>Bacillati</taxon>
        <taxon>Bacillota</taxon>
        <taxon>Clostridia</taxon>
        <taxon>Eubacteriales</taxon>
        <taxon>Clostridiales Family XVII. Incertae Sedis</taxon>
        <taxon>Sulfobacillus</taxon>
    </lineage>
</organism>
<dbReference type="SUPFAM" id="SSF53474">
    <property type="entry name" value="alpha/beta-Hydrolases"/>
    <property type="match status" value="1"/>
</dbReference>
<name>A0A2T2WZX9_9FIRM</name>
<comment type="caution">
    <text evidence="2">The sequence shown here is derived from an EMBL/GenBank/DDBJ whole genome shotgun (WGS) entry which is preliminary data.</text>
</comment>
<dbReference type="InterPro" id="IPR029058">
    <property type="entry name" value="AB_hydrolase_fold"/>
</dbReference>
<proteinExistence type="predicted"/>
<sequence>MHADLRRRTTIITLRGQRLRLAWSFWPGTGREKTWVFIHGMGSSRWAFADLLERNPVSGQYVAVDLPGFGDSQLPRFVQRIEDFREALHALMTHLHLETPVLVGHSFGGMVAGDLARVYPRDVGGLVLVSSAGYFSPLNAMKTSAWTWLNRIGIWVTSADFYGNRTLKALGLDPNSIPPATRRRMRWGWRRAREMARMRQFYDVPQFVSGITRSGVPTVAIHGDHDILFPLPAVLKAVDSSFPVLILPGAGHLPYDYNLEAFTDLLQQAERIIEQKLARL</sequence>
<dbReference type="Gene3D" id="3.40.50.1820">
    <property type="entry name" value="alpha/beta hydrolase"/>
    <property type="match status" value="1"/>
</dbReference>
<reference evidence="2 3" key="1">
    <citation type="journal article" date="2014" name="BMC Genomics">
        <title>Comparison of environmental and isolate Sulfobacillus genomes reveals diverse carbon, sulfur, nitrogen, and hydrogen metabolisms.</title>
        <authorList>
            <person name="Justice N.B."/>
            <person name="Norman A."/>
            <person name="Brown C.T."/>
            <person name="Singh A."/>
            <person name="Thomas B.C."/>
            <person name="Banfield J.F."/>
        </authorList>
    </citation>
    <scope>NUCLEOTIDE SEQUENCE [LARGE SCALE GENOMIC DNA]</scope>
    <source>
        <strain evidence="2">AMDSBA1</strain>
    </source>
</reference>
<dbReference type="EMBL" id="PXYT01000024">
    <property type="protein sequence ID" value="PSR27793.1"/>
    <property type="molecule type" value="Genomic_DNA"/>
</dbReference>
<accession>A0A2T2WZX9</accession>
<feature type="domain" description="AB hydrolase-1" evidence="1">
    <location>
        <begin position="36"/>
        <end position="263"/>
    </location>
</feature>
<evidence type="ECO:0000313" key="3">
    <source>
        <dbReference type="Proteomes" id="UP000242699"/>
    </source>
</evidence>
<dbReference type="AlphaFoldDB" id="A0A2T2WZX9"/>
<gene>
    <name evidence="2" type="ORF">C7B43_11410</name>
</gene>